<keyword evidence="2" id="KW-1185">Reference proteome</keyword>
<evidence type="ECO:0000313" key="2">
    <source>
        <dbReference type="Proteomes" id="UP000326545"/>
    </source>
</evidence>
<reference evidence="1 2" key="1">
    <citation type="submission" date="2019-07" db="EMBL/GenBank/DDBJ databases">
        <title>Complete genome sequence of bacteriophages infecting Erwinia pyrifoliae.</title>
        <authorList>
            <person name="Kim S.G."/>
            <person name="Park S.C."/>
        </authorList>
    </citation>
    <scope>NUCLEOTIDE SEQUENCE [LARGE SCALE GENOMIC DNA]</scope>
</reference>
<dbReference type="EMBL" id="MN184887">
    <property type="protein sequence ID" value="QEQ95024.1"/>
    <property type="molecule type" value="Genomic_DNA"/>
</dbReference>
<dbReference type="Proteomes" id="UP000326545">
    <property type="component" value="Segment"/>
</dbReference>
<sequence>MTYSVYGRMSLDACSLQGEWYFLKGSLTASEAEVKVEHYKKTWRYVEIREENRE</sequence>
<accession>A0A5J6DAX6</accession>
<protein>
    <submittedName>
        <fullName evidence="1">Uncharacterized protein</fullName>
    </submittedName>
</protein>
<name>A0A5J6DAX6_9CAUD</name>
<proteinExistence type="predicted"/>
<gene>
    <name evidence="1" type="ORF">pEpSNUABM01_198</name>
</gene>
<evidence type="ECO:0000313" key="1">
    <source>
        <dbReference type="EMBL" id="QEQ95024.1"/>
    </source>
</evidence>
<organism evidence="1 2">
    <name type="scientific">Erwinia phage pEp_SNUABM_01</name>
    <dbReference type="NCBI Taxonomy" id="2601643"/>
    <lineage>
        <taxon>Viruses</taxon>
        <taxon>Duplodnaviria</taxon>
        <taxon>Heunggongvirae</taxon>
        <taxon>Uroviricota</taxon>
        <taxon>Caudoviricetes</taxon>
        <taxon>Vequintavirinae</taxon>
        <taxon>Henunavirus</taxon>
        <taxon>Henunavirus SNUABM01</taxon>
    </lineage>
</organism>